<evidence type="ECO:0000256" key="2">
    <source>
        <dbReference type="ARBA" id="ARBA00022833"/>
    </source>
</evidence>
<dbReference type="OrthoDB" id="2111750at2759"/>
<protein>
    <recommendedName>
        <fullName evidence="7">60S ribosomal protein L37a</fullName>
    </recommendedName>
</protein>
<dbReference type="EMBL" id="QEAP01000074">
    <property type="protein sequence ID" value="TPX75632.1"/>
    <property type="molecule type" value="Genomic_DNA"/>
</dbReference>
<name>A0A507FHF9_9FUNG</name>
<dbReference type="Proteomes" id="UP000320333">
    <property type="component" value="Unassembled WGS sequence"/>
</dbReference>
<organism evidence="5 6">
    <name type="scientific">Chytriomyces confervae</name>
    <dbReference type="NCBI Taxonomy" id="246404"/>
    <lineage>
        <taxon>Eukaryota</taxon>
        <taxon>Fungi</taxon>
        <taxon>Fungi incertae sedis</taxon>
        <taxon>Chytridiomycota</taxon>
        <taxon>Chytridiomycota incertae sedis</taxon>
        <taxon>Chytridiomycetes</taxon>
        <taxon>Chytridiales</taxon>
        <taxon>Chytriomycetaceae</taxon>
        <taxon>Chytriomyces</taxon>
    </lineage>
</organism>
<dbReference type="AlphaFoldDB" id="A0A507FHF9"/>
<dbReference type="Gene3D" id="2.20.25.30">
    <property type="match status" value="1"/>
</dbReference>
<comment type="similarity">
    <text evidence="1">Belongs to the eukaryotic ribosomal protein eL43 family.</text>
</comment>
<sequence length="781" mass="86277">MPVPVVPQPTPDAWDTIATGGPSSEGELKVHVKTVSSIITSRVVKKCGSNDLLTITTSVKRVSRTLRKLLQPDPVSGWTELETSAAEREVSRHDSAVGLETEKADVESPSKELTFLSAADAFQAVPGQTYMVARSVPAPIPTGCCCSTNGNLHLKYKQEYHFISRIMYSNDETLFESLVNFFKTHQVVTPSDVRHCCKLAGEFAASLSILVGYLDPRNITPHVTLFRSYLVFVARMVAATDCLSYKALRKHVLLDILGVVFAMLFDPENDAAVDSETCSRVVLASLKRLVLCVSDAASLNVHSPEFSSIAVSHVWGDGPNLAFGGEESLLEMADMVTLAWPEGGMCGVNLQLLQKSGRLAEAIKARPQTEAPLSVWFDALELNHAVPSFKASNVGHKSYNNGFLVFTPNQPCQTIDEAIDACLREQPWNRTWIRIELLNAAEYSLLIPSLAGNPFLPIEIAAAISLISKEPALKRTDFWDLCLMRSAAFSSSQPFRHSILSGSNTRFPQDLAIAALNLDNIYSITVANLYAKSYEQTLREFLLSERRNAIMGKILAAGFSHDSRMFDFSKFYQPTDFLGNVRYQVSNVENHADGGFQIQFKHSRGYFELRSEPQNKKSLMESSDSIRSLSYLASYPEHLVPHVHGVLPKIIERPTDGNLSVFLQYKPSTNAVVAYLGAWNEHESDELHIWAKRTKKVGVTGKYGTRYGASLRKQVKKFEVSQHAKYTCTFCGKDAVKRTAVGIWKCKGCKKTMAGGAWTVGTTAAATVRGTVRRLRELTEA</sequence>
<gene>
    <name evidence="5" type="ORF">CcCBS67573_g03116</name>
</gene>
<dbReference type="PANTHER" id="PTHR48129">
    <property type="entry name" value="60S RIBOSOMAL PROTEIN L37A"/>
    <property type="match status" value="1"/>
</dbReference>
<dbReference type="InterPro" id="IPR011331">
    <property type="entry name" value="Ribosomal_eL37/eL43"/>
</dbReference>
<dbReference type="GO" id="GO:0006412">
    <property type="term" value="P:translation"/>
    <property type="evidence" value="ECO:0007669"/>
    <property type="project" value="InterPro"/>
</dbReference>
<dbReference type="STRING" id="246404.A0A507FHF9"/>
<keyword evidence="3" id="KW-0689">Ribosomal protein</keyword>
<dbReference type="GO" id="GO:1990904">
    <property type="term" value="C:ribonucleoprotein complex"/>
    <property type="evidence" value="ECO:0007669"/>
    <property type="project" value="UniProtKB-KW"/>
</dbReference>
<dbReference type="SUPFAM" id="SSF57829">
    <property type="entry name" value="Zn-binding ribosomal proteins"/>
    <property type="match status" value="1"/>
</dbReference>
<evidence type="ECO:0000313" key="5">
    <source>
        <dbReference type="EMBL" id="TPX75632.1"/>
    </source>
</evidence>
<evidence type="ECO:0000313" key="6">
    <source>
        <dbReference type="Proteomes" id="UP000320333"/>
    </source>
</evidence>
<evidence type="ECO:0008006" key="7">
    <source>
        <dbReference type="Google" id="ProtNLM"/>
    </source>
</evidence>
<dbReference type="InterPro" id="IPR050522">
    <property type="entry name" value="Ribosomal_protein_eL43"/>
</dbReference>
<evidence type="ECO:0000256" key="4">
    <source>
        <dbReference type="ARBA" id="ARBA00023274"/>
    </source>
</evidence>
<dbReference type="GO" id="GO:0005840">
    <property type="term" value="C:ribosome"/>
    <property type="evidence" value="ECO:0007669"/>
    <property type="project" value="UniProtKB-KW"/>
</dbReference>
<dbReference type="InterPro" id="IPR002674">
    <property type="entry name" value="Ribosomal_eL43"/>
</dbReference>
<keyword evidence="4" id="KW-0687">Ribonucleoprotein</keyword>
<dbReference type="FunFam" id="2.20.25.30:FF:000002">
    <property type="entry name" value="60S ribosomal protein L37a"/>
    <property type="match status" value="1"/>
</dbReference>
<dbReference type="HAMAP" id="MF_00327">
    <property type="entry name" value="Ribosomal_eL43"/>
    <property type="match status" value="1"/>
</dbReference>
<dbReference type="PANTHER" id="PTHR48129:SF1">
    <property type="entry name" value="LARGE RIBOSOMAL SUBUNIT PROTEIN EL43"/>
    <property type="match status" value="1"/>
</dbReference>
<dbReference type="InterPro" id="IPR011332">
    <property type="entry name" value="Ribosomal_zn-bd"/>
</dbReference>
<evidence type="ECO:0000256" key="3">
    <source>
        <dbReference type="ARBA" id="ARBA00022980"/>
    </source>
</evidence>
<evidence type="ECO:0000256" key="1">
    <source>
        <dbReference type="ARBA" id="ARBA00008672"/>
    </source>
</evidence>
<accession>A0A507FHF9</accession>
<keyword evidence="2" id="KW-0862">Zinc</keyword>
<dbReference type="NCBIfam" id="TIGR00280">
    <property type="entry name" value="eL43_euk_arch"/>
    <property type="match status" value="1"/>
</dbReference>
<proteinExistence type="inferred from homology"/>
<reference evidence="5 6" key="1">
    <citation type="journal article" date="2019" name="Sci. Rep.">
        <title>Comparative genomics of chytrid fungi reveal insights into the obligate biotrophic and pathogenic lifestyle of Synchytrium endobioticum.</title>
        <authorList>
            <person name="van de Vossenberg B.T.L.H."/>
            <person name="Warris S."/>
            <person name="Nguyen H.D.T."/>
            <person name="van Gent-Pelzer M.P.E."/>
            <person name="Joly D.L."/>
            <person name="van de Geest H.C."/>
            <person name="Bonants P.J.M."/>
            <person name="Smith D.S."/>
            <person name="Levesque C.A."/>
            <person name="van der Lee T.A.J."/>
        </authorList>
    </citation>
    <scope>NUCLEOTIDE SEQUENCE [LARGE SCALE GENOMIC DNA]</scope>
    <source>
        <strain evidence="5 6">CBS 675.73</strain>
    </source>
</reference>
<dbReference type="GO" id="GO:0003735">
    <property type="term" value="F:structural constituent of ribosome"/>
    <property type="evidence" value="ECO:0007669"/>
    <property type="project" value="InterPro"/>
</dbReference>
<dbReference type="Pfam" id="PF01780">
    <property type="entry name" value="Ribosomal_L37ae"/>
    <property type="match status" value="1"/>
</dbReference>
<keyword evidence="6" id="KW-1185">Reference proteome</keyword>
<comment type="caution">
    <text evidence="5">The sequence shown here is derived from an EMBL/GenBank/DDBJ whole genome shotgun (WGS) entry which is preliminary data.</text>
</comment>